<keyword evidence="2" id="KW-1185">Reference proteome</keyword>
<dbReference type="EMBL" id="JGYV01000005">
    <property type="protein sequence ID" value="KFI64195.1"/>
    <property type="molecule type" value="Genomic_DNA"/>
</dbReference>
<proteinExistence type="predicted"/>
<protein>
    <submittedName>
        <fullName evidence="1">Uncharacterized protein</fullName>
    </submittedName>
</protein>
<accession>A0A087AZJ5</accession>
<dbReference type="RefSeq" id="WP_033515737.1">
    <property type="nucleotide sequence ID" value="NZ_JGYV01000005.1"/>
</dbReference>
<gene>
    <name evidence="1" type="ORF">BCUN_2056</name>
</gene>
<dbReference type="Proteomes" id="UP000029067">
    <property type="component" value="Unassembled WGS sequence"/>
</dbReference>
<reference evidence="1 2" key="1">
    <citation type="submission" date="2014-03" db="EMBL/GenBank/DDBJ databases">
        <title>Genomics of Bifidobacteria.</title>
        <authorList>
            <person name="Ventura M."/>
            <person name="Milani C."/>
            <person name="Lugli G.A."/>
        </authorList>
    </citation>
    <scope>NUCLEOTIDE SEQUENCE [LARGE SCALE GENOMIC DNA]</scope>
    <source>
        <strain evidence="1 2">LMG 10738</strain>
    </source>
</reference>
<organism evidence="1 2">
    <name type="scientific">Bifidobacterium cuniculi</name>
    <dbReference type="NCBI Taxonomy" id="1688"/>
    <lineage>
        <taxon>Bacteria</taxon>
        <taxon>Bacillati</taxon>
        <taxon>Actinomycetota</taxon>
        <taxon>Actinomycetes</taxon>
        <taxon>Bifidobacteriales</taxon>
        <taxon>Bifidobacteriaceae</taxon>
        <taxon>Bifidobacterium</taxon>
    </lineage>
</organism>
<sequence>MGRRVYATGNILRQCPDAPPAVLLDYKGAAGGSIRLHGSRVGRCRLAGADYAETVECDLDLGPYGRGTQPIAPFLAALWVAVSHTTAG</sequence>
<comment type="caution">
    <text evidence="1">The sequence shown here is derived from an EMBL/GenBank/DDBJ whole genome shotgun (WGS) entry which is preliminary data.</text>
</comment>
<name>A0A087AZJ5_9BIFI</name>
<dbReference type="AlphaFoldDB" id="A0A087AZJ5"/>
<evidence type="ECO:0000313" key="1">
    <source>
        <dbReference type="EMBL" id="KFI64195.1"/>
    </source>
</evidence>
<evidence type="ECO:0000313" key="2">
    <source>
        <dbReference type="Proteomes" id="UP000029067"/>
    </source>
</evidence>